<dbReference type="Proteomes" id="UP001139981">
    <property type="component" value="Unassembled WGS sequence"/>
</dbReference>
<evidence type="ECO:0000313" key="2">
    <source>
        <dbReference type="Proteomes" id="UP001139981"/>
    </source>
</evidence>
<proteinExistence type="predicted"/>
<keyword evidence="2" id="KW-1185">Reference proteome</keyword>
<reference evidence="1" key="1">
    <citation type="submission" date="2022-07" db="EMBL/GenBank/DDBJ databases">
        <title>Phylogenomic reconstructions and comparative analyses of Kickxellomycotina fungi.</title>
        <authorList>
            <person name="Reynolds N.K."/>
            <person name="Stajich J.E."/>
            <person name="Barry K."/>
            <person name="Grigoriev I.V."/>
            <person name="Crous P."/>
            <person name="Smith M.E."/>
        </authorList>
    </citation>
    <scope>NUCLEOTIDE SEQUENCE</scope>
    <source>
        <strain evidence="1">CBS 190363</strain>
    </source>
</reference>
<feature type="non-terminal residue" evidence="1">
    <location>
        <position position="1"/>
    </location>
</feature>
<evidence type="ECO:0000313" key="1">
    <source>
        <dbReference type="EMBL" id="KAJ2879411.1"/>
    </source>
</evidence>
<dbReference type="EMBL" id="JANBVB010003317">
    <property type="protein sequence ID" value="KAJ2879411.1"/>
    <property type="molecule type" value="Genomic_DNA"/>
</dbReference>
<accession>A0ACC1LUL8</accession>
<name>A0ACC1LUL8_9FUNG</name>
<gene>
    <name evidence="1" type="ORF">IWW38_006122</name>
</gene>
<comment type="caution">
    <text evidence="1">The sequence shown here is derived from an EMBL/GenBank/DDBJ whole genome shotgun (WGS) entry which is preliminary data.</text>
</comment>
<protein>
    <submittedName>
        <fullName evidence="1">Uncharacterized protein</fullName>
    </submittedName>
</protein>
<organism evidence="1 2">
    <name type="scientific">Coemansia aciculifera</name>
    <dbReference type="NCBI Taxonomy" id="417176"/>
    <lineage>
        <taxon>Eukaryota</taxon>
        <taxon>Fungi</taxon>
        <taxon>Fungi incertae sedis</taxon>
        <taxon>Zoopagomycota</taxon>
        <taxon>Kickxellomycotina</taxon>
        <taxon>Kickxellomycetes</taxon>
        <taxon>Kickxellales</taxon>
        <taxon>Kickxellaceae</taxon>
        <taxon>Coemansia</taxon>
    </lineage>
</organism>
<sequence>RLHQQPQAQFDEFNRDEFLSAFGIGSLTMAVSQATLTNSPVLLPQVLSGTMPTTITYDAQMATTKAGATSSYNAPADSLFFHGTQG</sequence>